<protein>
    <submittedName>
        <fullName evidence="3">Uncharacterized protein</fullName>
    </submittedName>
</protein>
<dbReference type="AlphaFoldDB" id="K9ASL6"/>
<dbReference type="eggNOG" id="ENOG502ZKTE">
    <property type="taxonomic scope" value="Bacteria"/>
</dbReference>
<gene>
    <name evidence="3" type="ORF">C273_01665</name>
</gene>
<feature type="transmembrane region" description="Helical" evidence="2">
    <location>
        <begin position="85"/>
        <end position="107"/>
    </location>
</feature>
<keyword evidence="2" id="KW-0472">Membrane</keyword>
<comment type="caution">
    <text evidence="3">The sequence shown here is derived from an EMBL/GenBank/DDBJ whole genome shotgun (WGS) entry which is preliminary data.</text>
</comment>
<feature type="compositionally biased region" description="Basic and acidic residues" evidence="1">
    <location>
        <begin position="51"/>
        <end position="74"/>
    </location>
</feature>
<dbReference type="EMBL" id="AMSQ01000002">
    <property type="protein sequence ID" value="EKU50309.1"/>
    <property type="molecule type" value="Genomic_DNA"/>
</dbReference>
<evidence type="ECO:0000256" key="2">
    <source>
        <dbReference type="SAM" id="Phobius"/>
    </source>
</evidence>
<dbReference type="RefSeq" id="WP_009382068.1">
    <property type="nucleotide sequence ID" value="NZ_AMSQ01000002.1"/>
</dbReference>
<sequence>MSDERQRMNERRLERLEKNDEKIFNSLEDIKNGQHTQELVNQKMTYTLDKINEDRDHEKKVKKERERKYEEEKNNRKKDFKQIKFMVFGTVLTIIGSILWALIRMVFGFE</sequence>
<evidence type="ECO:0000313" key="4">
    <source>
        <dbReference type="Proteomes" id="UP000009885"/>
    </source>
</evidence>
<feature type="region of interest" description="Disordered" evidence="1">
    <location>
        <begin position="51"/>
        <end position="75"/>
    </location>
</feature>
<accession>K9ASL6</accession>
<name>K9ASL6_9STAP</name>
<keyword evidence="4" id="KW-1185">Reference proteome</keyword>
<dbReference type="Pfam" id="PF11166">
    <property type="entry name" value="DUF2951"/>
    <property type="match status" value="1"/>
</dbReference>
<reference evidence="3 4" key="1">
    <citation type="journal article" date="2013" name="Genome Announc.">
        <title>Genome Sequence of Staphylococcus massiliensis Strain S46, Isolated from the Surface of Healthy Human Skin.</title>
        <authorList>
            <person name="Srivastav R."/>
            <person name="Singh A."/>
            <person name="Jangir P.K."/>
            <person name="Kumari C."/>
            <person name="Muduli S."/>
            <person name="Sharma R."/>
        </authorList>
    </citation>
    <scope>NUCLEOTIDE SEQUENCE [LARGE SCALE GENOMIC DNA]</scope>
    <source>
        <strain evidence="3 4">S46</strain>
    </source>
</reference>
<evidence type="ECO:0000256" key="1">
    <source>
        <dbReference type="SAM" id="MobiDB-lite"/>
    </source>
</evidence>
<organism evidence="3 4">
    <name type="scientific">Staphylococcus massiliensis S46</name>
    <dbReference type="NCBI Taxonomy" id="1229783"/>
    <lineage>
        <taxon>Bacteria</taxon>
        <taxon>Bacillati</taxon>
        <taxon>Bacillota</taxon>
        <taxon>Bacilli</taxon>
        <taxon>Bacillales</taxon>
        <taxon>Staphylococcaceae</taxon>
        <taxon>Staphylococcus</taxon>
    </lineage>
</organism>
<keyword evidence="2" id="KW-0812">Transmembrane</keyword>
<keyword evidence="2" id="KW-1133">Transmembrane helix</keyword>
<dbReference type="STRING" id="1229783.C273_01665"/>
<proteinExistence type="predicted"/>
<evidence type="ECO:0000313" key="3">
    <source>
        <dbReference type="EMBL" id="EKU50309.1"/>
    </source>
</evidence>
<dbReference type="InterPro" id="IPR021337">
    <property type="entry name" value="DUF2951"/>
</dbReference>
<dbReference type="PATRIC" id="fig|1229783.3.peg.338"/>
<dbReference type="Proteomes" id="UP000009885">
    <property type="component" value="Unassembled WGS sequence"/>
</dbReference>
<dbReference type="OrthoDB" id="2412650at2"/>